<name>A0A848LIH1_9BACT</name>
<gene>
    <name evidence="2" type="ORF">HG543_22035</name>
</gene>
<feature type="region of interest" description="Disordered" evidence="1">
    <location>
        <begin position="247"/>
        <end position="279"/>
    </location>
</feature>
<sequence>MMNGLALHVSFYERIPGRGGPHWVGFARRLQYVVYGNARLAGAPLLPDPLEFPSLLAYTTHQFFPGYPVEGGFIRSFAGWLEHLRTRGATRLRAFVPFDARTWRRKAPAADVLPDVVVEFADHWEGYSHTPAVDKAEDRAWYEQHGASLWRHRFEPRPVGNLPDVPTLDAAEAELREAAADFARYLRTEVPEGDRDFVGSLSGAEAVVDTLTLDEAALRSAVSRREEHYLARELEEKHAIDARLRAEEEARERKRRKTDEKRAKKGKKPAPRAPEEWRRPFEPDEDFLLRRRYDFLSSDSAEPMLRAGWPWQSVRLLLAASTAHPFGAAIQLEERDLPSFLEAPAYAEVGERYERAAVSALNAVLDAVPARPVSPPLEPRTLRMDDPLELHAALRFADTTQERGWVQQLIREAPYPPRQKQQLLRPYQERLPDLASFEP</sequence>
<dbReference type="RefSeq" id="WP_169346803.1">
    <property type="nucleotide sequence ID" value="NZ_JABBJJ010000101.1"/>
</dbReference>
<dbReference type="EMBL" id="JABBJJ010000101">
    <property type="protein sequence ID" value="NMO17521.1"/>
    <property type="molecule type" value="Genomic_DNA"/>
</dbReference>
<feature type="compositionally biased region" description="Basic and acidic residues" evidence="1">
    <location>
        <begin position="247"/>
        <end position="262"/>
    </location>
</feature>
<keyword evidence="3" id="KW-1185">Reference proteome</keyword>
<organism evidence="2 3">
    <name type="scientific">Pyxidicoccus fallax</name>
    <dbReference type="NCBI Taxonomy" id="394095"/>
    <lineage>
        <taxon>Bacteria</taxon>
        <taxon>Pseudomonadati</taxon>
        <taxon>Myxococcota</taxon>
        <taxon>Myxococcia</taxon>
        <taxon>Myxococcales</taxon>
        <taxon>Cystobacterineae</taxon>
        <taxon>Myxococcaceae</taxon>
        <taxon>Pyxidicoccus</taxon>
    </lineage>
</organism>
<comment type="caution">
    <text evidence="2">The sequence shown here is derived from an EMBL/GenBank/DDBJ whole genome shotgun (WGS) entry which is preliminary data.</text>
</comment>
<evidence type="ECO:0000313" key="2">
    <source>
        <dbReference type="EMBL" id="NMO17521.1"/>
    </source>
</evidence>
<proteinExistence type="predicted"/>
<dbReference type="AlphaFoldDB" id="A0A848LIH1"/>
<protein>
    <submittedName>
        <fullName evidence="2">Uncharacterized protein</fullName>
    </submittedName>
</protein>
<feature type="region of interest" description="Disordered" evidence="1">
    <location>
        <begin position="417"/>
        <end position="439"/>
    </location>
</feature>
<dbReference type="Proteomes" id="UP000518300">
    <property type="component" value="Unassembled WGS sequence"/>
</dbReference>
<evidence type="ECO:0000313" key="3">
    <source>
        <dbReference type="Proteomes" id="UP000518300"/>
    </source>
</evidence>
<accession>A0A848LIH1</accession>
<evidence type="ECO:0000256" key="1">
    <source>
        <dbReference type="SAM" id="MobiDB-lite"/>
    </source>
</evidence>
<reference evidence="2 3" key="1">
    <citation type="submission" date="2020-04" db="EMBL/GenBank/DDBJ databases">
        <title>Draft genome of Pyxidicoccus fallax type strain.</title>
        <authorList>
            <person name="Whitworth D.E."/>
        </authorList>
    </citation>
    <scope>NUCLEOTIDE SEQUENCE [LARGE SCALE GENOMIC DNA]</scope>
    <source>
        <strain evidence="2 3">DSM 14698</strain>
    </source>
</reference>